<accession>A0A8S5TB45</accession>
<sequence length="43" mass="4751">MAESQHHDTKKVIAVKILKVDEPKKHTEGLLVKINSVALSTGR</sequence>
<evidence type="ECO:0000313" key="1">
    <source>
        <dbReference type="EMBL" id="DAF60259.1"/>
    </source>
</evidence>
<organism evidence="1">
    <name type="scientific">Siphoviridae sp. ctqK313</name>
    <dbReference type="NCBI Taxonomy" id="2827946"/>
    <lineage>
        <taxon>Viruses</taxon>
        <taxon>Duplodnaviria</taxon>
        <taxon>Heunggongvirae</taxon>
        <taxon>Uroviricota</taxon>
        <taxon>Caudoviricetes</taxon>
    </lineage>
</organism>
<protein>
    <submittedName>
        <fullName evidence="1">Uncharacterized protein</fullName>
    </submittedName>
</protein>
<dbReference type="EMBL" id="BK032785">
    <property type="protein sequence ID" value="DAF60259.1"/>
    <property type="molecule type" value="Genomic_DNA"/>
</dbReference>
<proteinExistence type="predicted"/>
<reference evidence="1" key="1">
    <citation type="journal article" date="2021" name="Proc. Natl. Acad. Sci. U.S.A.">
        <title>A Catalog of Tens of Thousands of Viruses from Human Metagenomes Reveals Hidden Associations with Chronic Diseases.</title>
        <authorList>
            <person name="Tisza M.J."/>
            <person name="Buck C.B."/>
        </authorList>
    </citation>
    <scope>NUCLEOTIDE SEQUENCE</scope>
    <source>
        <strain evidence="1">CtqK313</strain>
    </source>
</reference>
<name>A0A8S5TB45_9CAUD</name>